<organism evidence="4 5">
    <name type="scientific">Anncaliia algerae PRA339</name>
    <dbReference type="NCBI Taxonomy" id="1288291"/>
    <lineage>
        <taxon>Eukaryota</taxon>
        <taxon>Fungi</taxon>
        <taxon>Fungi incertae sedis</taxon>
        <taxon>Microsporidia</taxon>
        <taxon>Tubulinosematoidea</taxon>
        <taxon>Tubulinosematidae</taxon>
        <taxon>Anncaliia</taxon>
    </lineage>
</organism>
<dbReference type="AlphaFoldDB" id="A0A059EXP7"/>
<sequence length="140" mass="15284">MKKGQKAPPSKKPVGVGKAPSSQGTASASEGKKKKKEVQSTPYSSMFRTAAKKIVKSARPKNPLQASTISMHCIAQLIPHFIELIASKAGDLVEYTNKETIGYKEIQRAVDLLFPGDFASFIKTEFEAKIEKQQKTGESK</sequence>
<dbReference type="Pfam" id="PF00125">
    <property type="entry name" value="Histone"/>
    <property type="match status" value="1"/>
</dbReference>
<proteinExistence type="inferred from homology"/>
<evidence type="ECO:0000313" key="4">
    <source>
        <dbReference type="EMBL" id="KCZ79491.1"/>
    </source>
</evidence>
<comment type="similarity">
    <text evidence="1">Belongs to the histone H2B family.</text>
</comment>
<dbReference type="GO" id="GO:0030527">
    <property type="term" value="F:structural constituent of chromatin"/>
    <property type="evidence" value="ECO:0007669"/>
    <property type="project" value="InterPro"/>
</dbReference>
<dbReference type="OrthoDB" id="2191729at2759"/>
<reference evidence="4 5" key="2">
    <citation type="submission" date="2014-03" db="EMBL/GenBank/DDBJ databases">
        <title>The Genome Sequence of Anncaliia algerae insect isolate PRA339.</title>
        <authorList>
            <consortium name="The Broad Institute Genome Sequencing Platform"/>
            <consortium name="The Broad Institute Genome Sequencing Center for Infectious Disease"/>
            <person name="Cuomo C."/>
            <person name="Becnel J."/>
            <person name="Sanscrainte N."/>
            <person name="Walker B."/>
            <person name="Young S.K."/>
            <person name="Zeng Q."/>
            <person name="Gargeya S."/>
            <person name="Fitzgerald M."/>
            <person name="Haas B."/>
            <person name="Abouelleil A."/>
            <person name="Alvarado L."/>
            <person name="Arachchi H.M."/>
            <person name="Berlin A.M."/>
            <person name="Chapman S.B."/>
            <person name="Dewar J."/>
            <person name="Goldberg J."/>
            <person name="Griggs A."/>
            <person name="Gujja S."/>
            <person name="Hansen M."/>
            <person name="Howarth C."/>
            <person name="Imamovic A."/>
            <person name="Larimer J."/>
            <person name="McCowan C."/>
            <person name="Murphy C."/>
            <person name="Neiman D."/>
            <person name="Pearson M."/>
            <person name="Priest M."/>
            <person name="Roberts A."/>
            <person name="Saif S."/>
            <person name="Shea T."/>
            <person name="Sisk P."/>
            <person name="Sykes S."/>
            <person name="Wortman J."/>
            <person name="Nusbaum C."/>
            <person name="Birren B."/>
        </authorList>
    </citation>
    <scope>NUCLEOTIDE SEQUENCE [LARGE SCALE GENOMIC DNA]</scope>
    <source>
        <strain evidence="4 5">PRA339</strain>
    </source>
</reference>
<dbReference type="SUPFAM" id="SSF47113">
    <property type="entry name" value="Histone-fold"/>
    <property type="match status" value="1"/>
</dbReference>
<feature type="domain" description="Core Histone H2A/H2B/H3" evidence="3">
    <location>
        <begin position="24"/>
        <end position="110"/>
    </location>
</feature>
<dbReference type="InterPro" id="IPR000558">
    <property type="entry name" value="Histone_H2B"/>
</dbReference>
<evidence type="ECO:0000313" key="5">
    <source>
        <dbReference type="Proteomes" id="UP000030655"/>
    </source>
</evidence>
<dbReference type="Proteomes" id="UP000030655">
    <property type="component" value="Unassembled WGS sequence"/>
</dbReference>
<feature type="region of interest" description="Disordered" evidence="2">
    <location>
        <begin position="1"/>
        <end position="44"/>
    </location>
</feature>
<dbReference type="InterPro" id="IPR009072">
    <property type="entry name" value="Histone-fold"/>
</dbReference>
<reference evidence="5" key="1">
    <citation type="submission" date="2013-02" db="EMBL/GenBank/DDBJ databases">
        <authorList>
            <consortium name="The Broad Institute Genome Sequencing Platform"/>
            <person name="Cuomo C."/>
            <person name="Becnel J."/>
            <person name="Sanscrainte N."/>
            <person name="Walker B."/>
            <person name="Young S.K."/>
            <person name="Zeng Q."/>
            <person name="Gargeya S."/>
            <person name="Fitzgerald M."/>
            <person name="Haas B."/>
            <person name="Abouelleil A."/>
            <person name="Alvarado L."/>
            <person name="Arachchi H.M."/>
            <person name="Berlin A.M."/>
            <person name="Chapman S.B."/>
            <person name="Dewar J."/>
            <person name="Goldberg J."/>
            <person name="Griggs A."/>
            <person name="Gujja S."/>
            <person name="Hansen M."/>
            <person name="Howarth C."/>
            <person name="Imamovic A."/>
            <person name="Larimer J."/>
            <person name="McCowan C."/>
            <person name="Murphy C."/>
            <person name="Neiman D."/>
            <person name="Pearson M."/>
            <person name="Priest M."/>
            <person name="Roberts A."/>
            <person name="Saif S."/>
            <person name="Shea T."/>
            <person name="Sisk P."/>
            <person name="Sykes S."/>
            <person name="Wortman J."/>
            <person name="Nusbaum C."/>
            <person name="Birren B."/>
        </authorList>
    </citation>
    <scope>NUCLEOTIDE SEQUENCE [LARGE SCALE GENOMIC DNA]</scope>
    <source>
        <strain evidence="5">PRA339</strain>
    </source>
</reference>
<dbReference type="STRING" id="1288291.A0A059EXP7"/>
<gene>
    <name evidence="4" type="ORF">H312_03115</name>
</gene>
<dbReference type="InterPro" id="IPR007125">
    <property type="entry name" value="H2A/H2B/H3"/>
</dbReference>
<dbReference type="HOGENOM" id="CLU_1834669_0_0_1"/>
<protein>
    <recommendedName>
        <fullName evidence="3">Core Histone H2A/H2B/H3 domain-containing protein</fullName>
    </recommendedName>
</protein>
<dbReference type="PRINTS" id="PR00621">
    <property type="entry name" value="HISTONEH2B"/>
</dbReference>
<dbReference type="VEuPathDB" id="MicrosporidiaDB:H312_03115"/>
<evidence type="ECO:0000256" key="2">
    <source>
        <dbReference type="SAM" id="MobiDB-lite"/>
    </source>
</evidence>
<dbReference type="Gene3D" id="1.10.20.10">
    <property type="entry name" value="Histone, subunit A"/>
    <property type="match status" value="1"/>
</dbReference>
<dbReference type="GO" id="GO:0046982">
    <property type="term" value="F:protein heterodimerization activity"/>
    <property type="evidence" value="ECO:0007669"/>
    <property type="project" value="InterPro"/>
</dbReference>
<dbReference type="GO" id="GO:0000786">
    <property type="term" value="C:nucleosome"/>
    <property type="evidence" value="ECO:0007669"/>
    <property type="project" value="InterPro"/>
</dbReference>
<name>A0A059EXP7_9MICR</name>
<evidence type="ECO:0000256" key="1">
    <source>
        <dbReference type="ARBA" id="ARBA00006846"/>
    </source>
</evidence>
<evidence type="ECO:0000259" key="3">
    <source>
        <dbReference type="Pfam" id="PF00125"/>
    </source>
</evidence>
<accession>A0A059EXP7</accession>
<keyword evidence="5" id="KW-1185">Reference proteome</keyword>
<dbReference type="GO" id="GO:0003677">
    <property type="term" value="F:DNA binding"/>
    <property type="evidence" value="ECO:0007669"/>
    <property type="project" value="InterPro"/>
</dbReference>
<dbReference type="EMBL" id="KK365267">
    <property type="protein sequence ID" value="KCZ79491.1"/>
    <property type="molecule type" value="Genomic_DNA"/>
</dbReference>